<dbReference type="InterPro" id="IPR018325">
    <property type="entry name" value="Rad4/PNGase_transGLS-fold"/>
</dbReference>
<dbReference type="AlphaFoldDB" id="Q9N4C3"/>
<dbReference type="GO" id="GO:0000111">
    <property type="term" value="C:nucleotide-excision repair factor 2 complex"/>
    <property type="evidence" value="ECO:0000318"/>
    <property type="project" value="GO_Central"/>
</dbReference>
<evidence type="ECO:0000313" key="10">
    <source>
        <dbReference type="EMBL" id="CCD73179.1"/>
    </source>
</evidence>
<feature type="region of interest" description="Disordered" evidence="6">
    <location>
        <begin position="1062"/>
        <end position="1098"/>
    </location>
</feature>
<dbReference type="Reactome" id="R-CEL-5696395">
    <property type="pathway name" value="Formation of Incision Complex in GG-NER"/>
</dbReference>
<dbReference type="OMA" id="WIKMARS"/>
<dbReference type="GO" id="GO:0003684">
    <property type="term" value="F:damaged DNA binding"/>
    <property type="evidence" value="ECO:0000318"/>
    <property type="project" value="GO_Central"/>
</dbReference>
<dbReference type="IntAct" id="Q9N4C3">
    <property type="interactions" value="1"/>
</dbReference>
<evidence type="ECO:0000256" key="2">
    <source>
        <dbReference type="ARBA" id="ARBA00009525"/>
    </source>
</evidence>
<dbReference type="STRING" id="6239.Y76B12C.2.1"/>
<evidence type="ECO:0000256" key="3">
    <source>
        <dbReference type="ARBA" id="ARBA00022763"/>
    </source>
</evidence>
<feature type="compositionally biased region" description="Basic and acidic residues" evidence="6">
    <location>
        <begin position="120"/>
        <end position="130"/>
    </location>
</feature>
<keyword evidence="5" id="KW-0539">Nucleus</keyword>
<keyword evidence="3" id="KW-0227">DNA damage</keyword>
<dbReference type="SMART" id="SM01032">
    <property type="entry name" value="BHD_3"/>
    <property type="match status" value="1"/>
</dbReference>
<dbReference type="Reactome" id="R-CEL-3108214">
    <property type="pathway name" value="SUMOylation of DNA damage response and repair proteins"/>
</dbReference>
<keyword evidence="4" id="KW-0234">DNA repair</keyword>
<comment type="subcellular location">
    <subcellularLocation>
        <location evidence="1">Nucleus</location>
    </subcellularLocation>
</comment>
<feature type="region of interest" description="Disordered" evidence="6">
    <location>
        <begin position="670"/>
        <end position="713"/>
    </location>
</feature>
<dbReference type="GO" id="GO:0005737">
    <property type="term" value="C:cytoplasm"/>
    <property type="evidence" value="ECO:0000318"/>
    <property type="project" value="GO_Central"/>
</dbReference>
<evidence type="ECO:0000313" key="11">
    <source>
        <dbReference type="Proteomes" id="UP000001940"/>
    </source>
</evidence>
<dbReference type="InterPro" id="IPR018327">
    <property type="entry name" value="BHD_2"/>
</dbReference>
<accession>Q9N4C3</accession>
<feature type="compositionally biased region" description="Basic and acidic residues" evidence="6">
    <location>
        <begin position="360"/>
        <end position="375"/>
    </location>
</feature>
<sequence>METRRRSSRLQQQTTSDLNAREEPQPSEPPVKRARGAKKNEAPSTAPMPPKTTKKSTKPSRKQGSPIEAELDEMGFELENEEEAEIVVQKSKKNGRKLVKIDENLRISAENGSKSSNFLEENRMEIDEKPGNLAKKSSKNGSRVVKSDEKSENLVQSVPKSTTNGSKVAIIEDDPEIRAENGVKSSKSDEKPDFSAQNGSKLAQNAPNRISRPRRSVTTAKKVSYVPSDDQLELSSSSSELESSSEDEDTEIRPKTGSKIAKKREKSFKISESESSSESPDDESEASEASEDPSIPGPSEPRKRRKIQRKSTLSSGGATTKDLHWPKCSKASIARKTGNPGSKNAAKKPAKSSLRMAQKQKPDQPWKKNLKDYETDRKLAKGERRMLEYRHVAHAYVARGKIEEITYDEAYKLHEMMKKAYFAGRSLLDAAVLDPVEFEKSQKNVKKSEKNDEKNTAGDSSSSEDEWEEMEHFQPPIIDDNIEVSIDHEGGGGDDGEEVVKDWWAIYLRQEINRKIREMWENTHKVHLLCFMAHLKFVVKIALDESLVPSLMMSQLPNGYLKFIGEPVVPIDIMKNLVKWFADAFRPLNGVVSVASIEQDSLLEGHEARYPETRRLTALVDAKCFETDLDRATLLFCLLRGLELTTRLVVNVRAIPRRWDKTQQKELQNELSKFRELSRSRSTTPGEKSLEIQEKSGEKSQKPAKKGQKSEKKAAKKVVVEERNYWVEYWQPREKRWICVDPLHKSVDEPLSIHEHSASPISYVFAIDNKQGICEVSQRYAMDCVKQDFRRRRTNPKWVAWTLFLPPFAANSERKKWEMMQMREDLVKRPLPTVMSEYKNHPLYALEKDLLKFEAIYPPPATQKPLGQIRGHNVYPRSTVFTLQGENNWLKLARSVKIGEKPYKIVKARPDPRIPVEDREDKFLDVYGYWQTEKYRRPPLKNGKIPHNEYGNVYMFNENMCPLDCTYLKLSGLVQISRKLGKQCIPAVVGWAFDGGFTHPVIDGAIVLEKDAIDFINAWEKLESGRAEKEEKQRVEKIHENWKKLIKGMLRLAYVRKQFGHPAAEKPTKRQKIGGKTEEIEENEGGAGPPSSVDHITDNTEQITPMHGFSLDDFINKKK</sequence>
<feature type="compositionally biased region" description="Basic and acidic residues" evidence="6">
    <location>
        <begin position="439"/>
        <end position="456"/>
    </location>
</feature>
<feature type="region of interest" description="Disordered" evidence="6">
    <location>
        <begin position="1"/>
        <end position="76"/>
    </location>
</feature>
<dbReference type="WormBase" id="Y76B12C.2">
    <property type="protein sequence ID" value="CE31668"/>
    <property type="gene ID" value="WBGene00022296"/>
    <property type="gene designation" value="xpc-1"/>
</dbReference>
<feature type="compositionally biased region" description="Basic and acidic residues" evidence="6">
    <location>
        <begin position="176"/>
        <end position="193"/>
    </location>
</feature>
<evidence type="ECO:0000259" key="8">
    <source>
        <dbReference type="SMART" id="SM01031"/>
    </source>
</evidence>
<feature type="compositionally biased region" description="Polar residues" evidence="6">
    <location>
        <begin position="110"/>
        <end position="119"/>
    </location>
</feature>
<dbReference type="SUPFAM" id="SSF54001">
    <property type="entry name" value="Cysteine proteinases"/>
    <property type="match status" value="1"/>
</dbReference>
<dbReference type="PANTHER" id="PTHR12135">
    <property type="entry name" value="DNA REPAIR PROTEIN XP-C / RAD4"/>
    <property type="match status" value="1"/>
</dbReference>
<feature type="region of interest" description="Disordered" evidence="6">
    <location>
        <begin position="106"/>
        <end position="375"/>
    </location>
</feature>
<dbReference type="InterPro" id="IPR004583">
    <property type="entry name" value="DNA_repair_Rad4"/>
</dbReference>
<feature type="compositionally biased region" description="Basic residues" evidence="6">
    <location>
        <begin position="52"/>
        <end position="61"/>
    </location>
</feature>
<proteinExistence type="evidence at protein level"/>
<feature type="domain" description="Rad4 beta-hairpin" evidence="9">
    <location>
        <begin position="945"/>
        <end position="1019"/>
    </location>
</feature>
<dbReference type="GO" id="GO:0006298">
    <property type="term" value="P:mismatch repair"/>
    <property type="evidence" value="ECO:0000318"/>
    <property type="project" value="GO_Central"/>
</dbReference>
<dbReference type="MINT" id="Q9N4C3"/>
<dbReference type="AGR" id="WB:WBGene00022296"/>
<dbReference type="KEGG" id="cel:CELE_Y76B12C.2"/>
<dbReference type="Proteomes" id="UP000001940">
    <property type="component" value="Chromosome IV"/>
</dbReference>
<dbReference type="eggNOG" id="KOG2179">
    <property type="taxonomic scope" value="Eukaryota"/>
</dbReference>
<dbReference type="RefSeq" id="NP_500156.2">
    <property type="nucleotide sequence ID" value="NM_067755.5"/>
</dbReference>
<protein>
    <submittedName>
        <fullName evidence="10">XPC (Xeroderma Pigmentosum group C) DNA repair gene homolog</fullName>
    </submittedName>
</protein>
<feature type="compositionally biased region" description="Polar residues" evidence="6">
    <location>
        <begin position="153"/>
        <end position="166"/>
    </location>
</feature>
<dbReference type="SMR" id="Q9N4C3"/>
<comment type="similarity">
    <text evidence="2">Belongs to the XPC family.</text>
</comment>
<dbReference type="PhylomeDB" id="Q9N4C3"/>
<dbReference type="Reactome" id="R-CEL-5696394">
    <property type="pathway name" value="DNA Damage Recognition in GG-NER"/>
</dbReference>
<dbReference type="EMBL" id="BX284604">
    <property type="protein sequence ID" value="CCD73179.1"/>
    <property type="molecule type" value="Genomic_DNA"/>
</dbReference>
<evidence type="ECO:0000256" key="5">
    <source>
        <dbReference type="ARBA" id="ARBA00023242"/>
    </source>
</evidence>
<dbReference type="Gene3D" id="3.90.260.10">
    <property type="entry name" value="Transglutaminase-like"/>
    <property type="match status" value="1"/>
</dbReference>
<dbReference type="InParanoid" id="Q9N4C3"/>
<feature type="compositionally biased region" description="Low complexity" evidence="6">
    <location>
        <begin position="233"/>
        <end position="242"/>
    </location>
</feature>
<dbReference type="CTD" id="177002"/>
<feature type="compositionally biased region" description="Polar residues" evidence="6">
    <location>
        <begin position="195"/>
        <end position="208"/>
    </location>
</feature>
<dbReference type="HOGENOM" id="CLU_283172_0_0_1"/>
<dbReference type="FunCoup" id="Q9N4C3">
    <property type="interactions" value="1762"/>
</dbReference>
<feature type="compositionally biased region" description="Acidic residues" evidence="6">
    <location>
        <begin position="279"/>
        <end position="291"/>
    </location>
</feature>
<dbReference type="SMART" id="SM01031">
    <property type="entry name" value="BHD_2"/>
    <property type="match status" value="1"/>
</dbReference>
<dbReference type="Pfam" id="PF10403">
    <property type="entry name" value="BHD_1"/>
    <property type="match status" value="1"/>
</dbReference>
<dbReference type="PeptideAtlas" id="Q9N4C3"/>
<dbReference type="PaxDb" id="6239-Y76B12C.2"/>
<evidence type="ECO:0000256" key="1">
    <source>
        <dbReference type="ARBA" id="ARBA00004123"/>
    </source>
</evidence>
<evidence type="ECO:0000259" key="9">
    <source>
        <dbReference type="SMART" id="SM01032"/>
    </source>
</evidence>
<evidence type="ECO:0000256" key="4">
    <source>
        <dbReference type="ARBA" id="ARBA00023204"/>
    </source>
</evidence>
<dbReference type="OrthoDB" id="300780at2759"/>
<dbReference type="InterPro" id="IPR018328">
    <property type="entry name" value="Rad4_beta-hairpin_dom3"/>
</dbReference>
<evidence type="ECO:0000313" key="12">
    <source>
        <dbReference type="WormBase" id="Y76B12C.2"/>
    </source>
</evidence>
<dbReference type="Pfam" id="PF10405">
    <property type="entry name" value="BHD_3"/>
    <property type="match status" value="1"/>
</dbReference>
<feature type="domain" description="Rad4 beta-hairpin" evidence="7">
    <location>
        <begin position="827"/>
        <end position="881"/>
    </location>
</feature>
<dbReference type="Gene3D" id="2.20.20.110">
    <property type="entry name" value="Rad4, beta-hairpin domain BHD1"/>
    <property type="match status" value="1"/>
</dbReference>
<evidence type="ECO:0000256" key="6">
    <source>
        <dbReference type="SAM" id="MobiDB-lite"/>
    </source>
</evidence>
<gene>
    <name evidence="10 12" type="primary">xpc-1</name>
    <name evidence="10" type="ORF">CELE_Y76B12C.2</name>
    <name evidence="12" type="ORF">Y76B12C.2</name>
</gene>
<organism evidence="10 11">
    <name type="scientific">Caenorhabditis elegans</name>
    <dbReference type="NCBI Taxonomy" id="6239"/>
    <lineage>
        <taxon>Eukaryota</taxon>
        <taxon>Metazoa</taxon>
        <taxon>Ecdysozoa</taxon>
        <taxon>Nematoda</taxon>
        <taxon>Chromadorea</taxon>
        <taxon>Rhabditida</taxon>
        <taxon>Rhabditina</taxon>
        <taxon>Rhabditomorpha</taxon>
        <taxon>Rhabditoidea</taxon>
        <taxon>Rhabditidae</taxon>
        <taxon>Peloderinae</taxon>
        <taxon>Caenorhabditis</taxon>
    </lineage>
</organism>
<name>Q9N4C3_CAEEL</name>
<dbReference type="PRO" id="PR:Q9N4C3"/>
<dbReference type="GO" id="GO:0009411">
    <property type="term" value="P:response to UV"/>
    <property type="evidence" value="ECO:0000315"/>
    <property type="project" value="UniProtKB"/>
</dbReference>
<feature type="domain" description="Rad4 beta-hairpin" evidence="8">
    <location>
        <begin position="883"/>
        <end position="938"/>
    </location>
</feature>
<dbReference type="Pfam" id="PF10404">
    <property type="entry name" value="BHD_2"/>
    <property type="match status" value="1"/>
</dbReference>
<dbReference type="GO" id="GO:0003697">
    <property type="term" value="F:single-stranded DNA binding"/>
    <property type="evidence" value="ECO:0000318"/>
    <property type="project" value="GO_Central"/>
</dbReference>
<dbReference type="GeneID" id="177002"/>
<feature type="region of interest" description="Disordered" evidence="6">
    <location>
        <begin position="439"/>
        <end position="470"/>
    </location>
</feature>
<keyword evidence="13" id="KW-1267">Proteomics identification</keyword>
<dbReference type="Gene3D" id="3.30.70.2460">
    <property type="entry name" value="Rad4, beta-hairpin domain BHD3"/>
    <property type="match status" value="1"/>
</dbReference>
<dbReference type="InterPro" id="IPR042488">
    <property type="entry name" value="Rad4_BHD3_sf"/>
</dbReference>
<dbReference type="UCSC" id="Y76B12C.2">
    <property type="organism name" value="c. elegans"/>
</dbReference>
<reference evidence="10 11" key="1">
    <citation type="journal article" date="1998" name="Science">
        <title>Genome sequence of the nematode C. elegans: a platform for investigating biology.</title>
        <authorList>
            <consortium name="The C. elegans sequencing consortium"/>
            <person name="Sulson J.E."/>
            <person name="Waterston R."/>
        </authorList>
    </citation>
    <scope>NUCLEOTIDE SEQUENCE [LARGE SCALE GENOMIC DNA]</scope>
    <source>
        <strain evidence="10 11">Bristol N2</strain>
    </source>
</reference>
<evidence type="ECO:0007829" key="13">
    <source>
        <dbReference type="PeptideAtlas" id="Q9N4C3"/>
    </source>
</evidence>
<dbReference type="PANTHER" id="PTHR12135:SF0">
    <property type="entry name" value="DNA REPAIR PROTEIN COMPLEMENTING XP-C CELLS"/>
    <property type="match status" value="1"/>
</dbReference>
<dbReference type="Pfam" id="PF03835">
    <property type="entry name" value="Rad4"/>
    <property type="match status" value="1"/>
</dbReference>
<keyword evidence="11" id="KW-1185">Reference proteome</keyword>
<dbReference type="InterPro" id="IPR036985">
    <property type="entry name" value="Transglutaminase-like_sf"/>
</dbReference>
<evidence type="ECO:0000259" key="7">
    <source>
        <dbReference type="SMART" id="SM01030"/>
    </source>
</evidence>
<feature type="compositionally biased region" description="Basic and acidic residues" evidence="6">
    <location>
        <begin position="670"/>
        <end position="679"/>
    </location>
</feature>
<dbReference type="SMART" id="SM01030">
    <property type="entry name" value="BHD_1"/>
    <property type="match status" value="1"/>
</dbReference>
<dbReference type="InterPro" id="IPR038765">
    <property type="entry name" value="Papain-like_cys_pep_sf"/>
</dbReference>
<feature type="compositionally biased region" description="Basic and acidic residues" evidence="6">
    <location>
        <begin position="688"/>
        <end position="701"/>
    </location>
</feature>
<dbReference type="GO" id="GO:0071942">
    <property type="term" value="C:XPC complex"/>
    <property type="evidence" value="ECO:0000318"/>
    <property type="project" value="GO_Central"/>
</dbReference>
<dbReference type="GO" id="GO:0006289">
    <property type="term" value="P:nucleotide-excision repair"/>
    <property type="evidence" value="ECO:0000318"/>
    <property type="project" value="GO_Central"/>
</dbReference>
<dbReference type="InterPro" id="IPR018326">
    <property type="entry name" value="Rad4_beta-hairpin_dom1"/>
</dbReference>
<dbReference type="Bgee" id="WBGene00022296">
    <property type="expression patterns" value="Expressed in germ line (C elegans) and 4 other cell types or tissues"/>
</dbReference>